<sequence length="852" mass="95935">MRLKARLGKLQEARYQFVKDPENKKTWCSVRSSTASPGRRLYLQGILTIQHRLVKHITDHVATPLANMVSSITPLKSSTKESISSVAVIARFEWMCGQDTKTRDFLVPYEDRLNKSAYIKAKKSSGDEGATLAFRIKDTEIWTEFNETELTQFEKQVCTNPKAILLHWNRVGLQESNRRQEDDVFIWNSAVAFQFDRVTNRFVRRSLMDVGYFYVSKEDLPEVTVCLNDPTVEVAQLLCQSFGDVDFITFLCIAGQCLLALRPRFVHDVLQLRKPTTCLVGKSDSRKTLLIELALILIGMDRKTGHSFSYYHMSEFEFGKRTLKCTLPLLISDPPLKNSRQSRVGSRLIVLGVNSPINFPSKKEDIYRRAQSLSAHLPALLKFPVDDIRESVEFFTDVLGENVPADLADYGTLKRNLESLSLFYAFGEPDAREGGIDHQKAENDLSVVQKQLLPEFDFRGVAAEHMTKVALPSMSRYLVQVNVPRDDQDLHPDGPLSDIIESVVADTVRYALSHPNTKWYEYIQWNLNKNSNQALSIRPRMNYGLFGKQSASIRSKLKDEPVCGCYEKVNFVVPKDILARGQQSQYAVVFYVAELPIKTQHHLIVLGWETPARQCIADIDDANEADLDFAATGIAASQAAHQFEVDDTGSEEPADDNTDEAPIDNAPDEDLTDELVSANGSSTPTNSQVNGVLSTDSDTVAPQYATSSNFDNWFAIQGRYQAKLRLIDAGLEESFITTDMLCSVSMKAWMAMNNTQPEASAGTKRMCRKFSPTTRSWKIRCLSPNLVTGTCDNAIFLINTRVKPPLLTQTEIDYIEETFNRVMAPYCFSVANLTKSTWDLTLSTYIPSHLAK</sequence>
<keyword evidence="3" id="KW-1185">Reference proteome</keyword>
<dbReference type="Proteomes" id="UP000192578">
    <property type="component" value="Unassembled WGS sequence"/>
</dbReference>
<dbReference type="EMBL" id="MTYJ01000038">
    <property type="protein sequence ID" value="OQV19512.1"/>
    <property type="molecule type" value="Genomic_DNA"/>
</dbReference>
<evidence type="ECO:0000313" key="3">
    <source>
        <dbReference type="Proteomes" id="UP000192578"/>
    </source>
</evidence>
<protein>
    <submittedName>
        <fullName evidence="2">Uncharacterized protein</fullName>
    </submittedName>
</protein>
<organism evidence="2 3">
    <name type="scientific">Hypsibius exemplaris</name>
    <name type="common">Freshwater tardigrade</name>
    <dbReference type="NCBI Taxonomy" id="2072580"/>
    <lineage>
        <taxon>Eukaryota</taxon>
        <taxon>Metazoa</taxon>
        <taxon>Ecdysozoa</taxon>
        <taxon>Tardigrada</taxon>
        <taxon>Eutardigrada</taxon>
        <taxon>Parachela</taxon>
        <taxon>Hypsibioidea</taxon>
        <taxon>Hypsibiidae</taxon>
        <taxon>Hypsibius</taxon>
    </lineage>
</organism>
<evidence type="ECO:0000256" key="1">
    <source>
        <dbReference type="SAM" id="MobiDB-lite"/>
    </source>
</evidence>
<feature type="region of interest" description="Disordered" evidence="1">
    <location>
        <begin position="641"/>
        <end position="694"/>
    </location>
</feature>
<accession>A0A1W0WWE7</accession>
<name>A0A1W0WWE7_HYPEX</name>
<comment type="caution">
    <text evidence="2">The sequence shown here is derived from an EMBL/GenBank/DDBJ whole genome shotgun (WGS) entry which is preliminary data.</text>
</comment>
<proteinExistence type="predicted"/>
<feature type="compositionally biased region" description="Polar residues" evidence="1">
    <location>
        <begin position="678"/>
        <end position="694"/>
    </location>
</feature>
<feature type="compositionally biased region" description="Acidic residues" evidence="1">
    <location>
        <begin position="645"/>
        <end position="673"/>
    </location>
</feature>
<gene>
    <name evidence="2" type="ORF">BV898_06499</name>
</gene>
<dbReference type="AlphaFoldDB" id="A0A1W0WWE7"/>
<reference evidence="3" key="1">
    <citation type="submission" date="2017-01" db="EMBL/GenBank/DDBJ databases">
        <title>Comparative genomics of anhydrobiosis in the tardigrade Hypsibius dujardini.</title>
        <authorList>
            <person name="Yoshida Y."/>
            <person name="Koutsovoulos G."/>
            <person name="Laetsch D."/>
            <person name="Stevens L."/>
            <person name="Kumar S."/>
            <person name="Horikawa D."/>
            <person name="Ishino K."/>
            <person name="Komine S."/>
            <person name="Tomita M."/>
            <person name="Blaxter M."/>
            <person name="Arakawa K."/>
        </authorList>
    </citation>
    <scope>NUCLEOTIDE SEQUENCE [LARGE SCALE GENOMIC DNA]</scope>
    <source>
        <strain evidence="3">Z151</strain>
    </source>
</reference>
<evidence type="ECO:0000313" key="2">
    <source>
        <dbReference type="EMBL" id="OQV19512.1"/>
    </source>
</evidence>